<gene>
    <name evidence="3" type="ORF">GCM10009550_11460</name>
</gene>
<name>A0ABN1QDW4_9ACTN</name>
<dbReference type="CDD" id="cd00038">
    <property type="entry name" value="CAP_ED"/>
    <property type="match status" value="1"/>
</dbReference>
<dbReference type="InterPro" id="IPR014710">
    <property type="entry name" value="RmlC-like_jellyroll"/>
</dbReference>
<evidence type="ECO:0000256" key="1">
    <source>
        <dbReference type="SAM" id="MobiDB-lite"/>
    </source>
</evidence>
<reference evidence="3 4" key="1">
    <citation type="journal article" date="2019" name="Int. J. Syst. Evol. Microbiol.">
        <title>The Global Catalogue of Microorganisms (GCM) 10K type strain sequencing project: providing services to taxonomists for standard genome sequencing and annotation.</title>
        <authorList>
            <consortium name="The Broad Institute Genomics Platform"/>
            <consortium name="The Broad Institute Genome Sequencing Center for Infectious Disease"/>
            <person name="Wu L."/>
            <person name="Ma J."/>
        </authorList>
    </citation>
    <scope>NUCLEOTIDE SEQUENCE [LARGE SCALE GENOMIC DNA]</scope>
    <source>
        <strain evidence="3 4">JCM 10696</strain>
    </source>
</reference>
<feature type="domain" description="Cyclic nucleotide-binding" evidence="2">
    <location>
        <begin position="106"/>
        <end position="206"/>
    </location>
</feature>
<proteinExistence type="predicted"/>
<dbReference type="EMBL" id="BAAAHH010000003">
    <property type="protein sequence ID" value="GAA0941324.1"/>
    <property type="molecule type" value="Genomic_DNA"/>
</dbReference>
<dbReference type="SMART" id="SM00100">
    <property type="entry name" value="cNMP"/>
    <property type="match status" value="1"/>
</dbReference>
<sequence>MTTISPRGEVGEETPRLSLSPAGARTLATTTKTPPQMQAISSRWLLRKLPWVEVSGGTYRINRRRVRTARPRRLGFVWTADGARVVPESLCGLPALHGLDATAEGRELLAELASRFVLREVDSGEVVIEEGSPVTGMLAVVRGRLERLGTGRYGSTALLGVLTDGGHLGDEALTSGTDDAPVWNQTLRAATSATVLTLPTPAFQRLREASPVLRARLDAHRSDAARLANRRGESAIRLSAGHQGEPVIPNAFADYDPAPHEIQLSVAQTILNVHTRVGDLYNDPMNQAEEQLRLVVEELRERQEWELLNHPEFGLLHEADDTQRISTWSGPPTPDDMDDLLSMRRGTRLFLAHPKAIAAFFRECTRRGVYPERTTDDGREVLSWRGVPLYPCGKIPVSADHTSSILALRTGEDDAGVIGLRQTGIPDEYEPSLNVRFMGITEAAIARYLVSAYFNTAILVPDALGVLENVDIAAPRT</sequence>
<accession>A0ABN1QDW4</accession>
<dbReference type="InterPro" id="IPR049817">
    <property type="entry name" value="Encap_f2b"/>
</dbReference>
<protein>
    <submittedName>
        <fullName evidence="3">Family 2B encapsulin nanocompartment shell protein</fullName>
    </submittedName>
</protein>
<dbReference type="InterPro" id="IPR000595">
    <property type="entry name" value="cNMP-bd_dom"/>
</dbReference>
<dbReference type="PROSITE" id="PS50042">
    <property type="entry name" value="CNMP_BINDING_3"/>
    <property type="match status" value="1"/>
</dbReference>
<dbReference type="NCBIfam" id="NF041163">
    <property type="entry name" value="encap_f2b"/>
    <property type="match status" value="1"/>
</dbReference>
<comment type="caution">
    <text evidence="3">The sequence shown here is derived from an EMBL/GenBank/DDBJ whole genome shotgun (WGS) entry which is preliminary data.</text>
</comment>
<dbReference type="SUPFAM" id="SSF51206">
    <property type="entry name" value="cAMP-binding domain-like"/>
    <property type="match status" value="1"/>
</dbReference>
<organism evidence="3 4">
    <name type="scientific">Actinocorallia libanotica</name>
    <dbReference type="NCBI Taxonomy" id="46162"/>
    <lineage>
        <taxon>Bacteria</taxon>
        <taxon>Bacillati</taxon>
        <taxon>Actinomycetota</taxon>
        <taxon>Actinomycetes</taxon>
        <taxon>Streptosporangiales</taxon>
        <taxon>Thermomonosporaceae</taxon>
        <taxon>Actinocorallia</taxon>
    </lineage>
</organism>
<evidence type="ECO:0000313" key="4">
    <source>
        <dbReference type="Proteomes" id="UP001500665"/>
    </source>
</evidence>
<dbReference type="Proteomes" id="UP001500665">
    <property type="component" value="Unassembled WGS sequence"/>
</dbReference>
<dbReference type="InterPro" id="IPR045641">
    <property type="entry name" value="SrpI-like"/>
</dbReference>
<keyword evidence="4" id="KW-1185">Reference proteome</keyword>
<dbReference type="Pfam" id="PF19307">
    <property type="entry name" value="SrpI-like"/>
    <property type="match status" value="1"/>
</dbReference>
<evidence type="ECO:0000313" key="3">
    <source>
        <dbReference type="EMBL" id="GAA0941324.1"/>
    </source>
</evidence>
<dbReference type="InterPro" id="IPR018490">
    <property type="entry name" value="cNMP-bd_dom_sf"/>
</dbReference>
<feature type="region of interest" description="Disordered" evidence="1">
    <location>
        <begin position="1"/>
        <end position="32"/>
    </location>
</feature>
<dbReference type="Pfam" id="PF00027">
    <property type="entry name" value="cNMP_binding"/>
    <property type="match status" value="1"/>
</dbReference>
<dbReference type="RefSeq" id="WP_344237465.1">
    <property type="nucleotide sequence ID" value="NZ_BAAAHH010000003.1"/>
</dbReference>
<evidence type="ECO:0000259" key="2">
    <source>
        <dbReference type="PROSITE" id="PS50042"/>
    </source>
</evidence>
<dbReference type="Gene3D" id="2.60.120.10">
    <property type="entry name" value="Jelly Rolls"/>
    <property type="match status" value="1"/>
</dbReference>